<proteinExistence type="predicted"/>
<dbReference type="InterPro" id="IPR019301">
    <property type="entry name" value="Flagellar_prot_FlgJ_N"/>
</dbReference>
<name>A0ABP7DNI8_9SPHN</name>
<dbReference type="Proteomes" id="UP001500523">
    <property type="component" value="Unassembled WGS sequence"/>
</dbReference>
<feature type="domain" description="Flagellar protein FlgJ N-terminal" evidence="2">
    <location>
        <begin position="46"/>
        <end position="93"/>
    </location>
</feature>
<keyword evidence="4" id="KW-1185">Reference proteome</keyword>
<evidence type="ECO:0000256" key="1">
    <source>
        <dbReference type="SAM" id="MobiDB-lite"/>
    </source>
</evidence>
<protein>
    <recommendedName>
        <fullName evidence="2">Flagellar protein FlgJ N-terminal domain-containing protein</fullName>
    </recommendedName>
</protein>
<comment type="caution">
    <text evidence="3">The sequence shown here is derived from an EMBL/GenBank/DDBJ whole genome shotgun (WGS) entry which is preliminary data.</text>
</comment>
<dbReference type="EMBL" id="BAABBF010000003">
    <property type="protein sequence ID" value="GAA3707288.1"/>
    <property type="molecule type" value="Genomic_DNA"/>
</dbReference>
<gene>
    <name evidence="3" type="ORF">GCM10022268_15890</name>
</gene>
<reference evidence="4" key="1">
    <citation type="journal article" date="2019" name="Int. J. Syst. Evol. Microbiol.">
        <title>The Global Catalogue of Microorganisms (GCM) 10K type strain sequencing project: providing services to taxonomists for standard genome sequencing and annotation.</title>
        <authorList>
            <consortium name="The Broad Institute Genomics Platform"/>
            <consortium name="The Broad Institute Genome Sequencing Center for Infectious Disease"/>
            <person name="Wu L."/>
            <person name="Ma J."/>
        </authorList>
    </citation>
    <scope>NUCLEOTIDE SEQUENCE [LARGE SCALE GENOMIC DNA]</scope>
    <source>
        <strain evidence="4">JCM 17498</strain>
    </source>
</reference>
<evidence type="ECO:0000259" key="2">
    <source>
        <dbReference type="Pfam" id="PF10135"/>
    </source>
</evidence>
<sequence length="106" mass="10690">MDIAAPPTPATATAAAAPAAPPRPRGKTAAETAQAFEAVFVGQITKMMMDTAEVSDTFGGGHGEEMFRGVLAEQLGTTIAKGGGIGLAPIVMQEIVRLQGGASHVD</sequence>
<organism evidence="3 4">
    <name type="scientific">Sphingomonas cynarae</name>
    <dbReference type="NCBI Taxonomy" id="930197"/>
    <lineage>
        <taxon>Bacteria</taxon>
        <taxon>Pseudomonadati</taxon>
        <taxon>Pseudomonadota</taxon>
        <taxon>Alphaproteobacteria</taxon>
        <taxon>Sphingomonadales</taxon>
        <taxon>Sphingomonadaceae</taxon>
        <taxon>Sphingomonas</taxon>
    </lineage>
</organism>
<evidence type="ECO:0000313" key="4">
    <source>
        <dbReference type="Proteomes" id="UP001500523"/>
    </source>
</evidence>
<feature type="region of interest" description="Disordered" evidence="1">
    <location>
        <begin position="1"/>
        <end position="31"/>
    </location>
</feature>
<evidence type="ECO:0000313" key="3">
    <source>
        <dbReference type="EMBL" id="GAA3707288.1"/>
    </source>
</evidence>
<dbReference type="Pfam" id="PF10135">
    <property type="entry name" value="Rod-binding"/>
    <property type="match status" value="1"/>
</dbReference>
<accession>A0ABP7DNI8</accession>